<feature type="domain" description="Orotidine 5'-phosphate decarboxylase" evidence="8">
    <location>
        <begin position="1"/>
        <end position="210"/>
    </location>
</feature>
<dbReference type="SMART" id="SM00934">
    <property type="entry name" value="OMPdecase"/>
    <property type="match status" value="1"/>
</dbReference>
<keyword evidence="5" id="KW-0665">Pyrimidine biosynthesis</keyword>
<dbReference type="InterPro" id="IPR014732">
    <property type="entry name" value="OMPdecase"/>
</dbReference>
<reference evidence="9" key="1">
    <citation type="submission" date="2018-05" db="EMBL/GenBank/DDBJ databases">
        <authorList>
            <person name="Lanie J.A."/>
            <person name="Ng W.-L."/>
            <person name="Kazmierczak K.M."/>
            <person name="Andrzejewski T.M."/>
            <person name="Davidsen T.M."/>
            <person name="Wayne K.J."/>
            <person name="Tettelin H."/>
            <person name="Glass J.I."/>
            <person name="Rusch D."/>
            <person name="Podicherti R."/>
            <person name="Tsui H.-C.T."/>
            <person name="Winkler M.E."/>
        </authorList>
    </citation>
    <scope>NUCLEOTIDE SEQUENCE</scope>
</reference>
<feature type="non-terminal residue" evidence="9">
    <location>
        <position position="1"/>
    </location>
</feature>
<dbReference type="GO" id="GO:0044205">
    <property type="term" value="P:'de novo' UMP biosynthetic process"/>
    <property type="evidence" value="ECO:0007669"/>
    <property type="project" value="UniProtKB-UniPathway"/>
</dbReference>
<comment type="pathway">
    <text evidence="1">Pyrimidine metabolism; UMP biosynthesis via de novo pathway; UMP from orotate: step 2/2.</text>
</comment>
<evidence type="ECO:0000256" key="2">
    <source>
        <dbReference type="ARBA" id="ARBA00012321"/>
    </source>
</evidence>
<dbReference type="EC" id="4.1.1.23" evidence="2"/>
<dbReference type="Gene3D" id="3.20.20.70">
    <property type="entry name" value="Aldolase class I"/>
    <property type="match status" value="1"/>
</dbReference>
<dbReference type="PANTHER" id="PTHR32119:SF2">
    <property type="entry name" value="OROTIDINE 5'-PHOSPHATE DECARBOXYLASE"/>
    <property type="match status" value="1"/>
</dbReference>
<name>A0A381YSZ5_9ZZZZ</name>
<gene>
    <name evidence="9" type="ORF">METZ01_LOCUS133002</name>
</gene>
<dbReference type="InterPro" id="IPR001754">
    <property type="entry name" value="OMPdeCOase_dom"/>
</dbReference>
<dbReference type="Pfam" id="PF00215">
    <property type="entry name" value="OMPdecase"/>
    <property type="match status" value="1"/>
</dbReference>
<evidence type="ECO:0000313" key="9">
    <source>
        <dbReference type="EMBL" id="SVA80148.1"/>
    </source>
</evidence>
<evidence type="ECO:0000259" key="8">
    <source>
        <dbReference type="SMART" id="SM00934"/>
    </source>
</evidence>
<dbReference type="GO" id="GO:0004590">
    <property type="term" value="F:orotidine-5'-phosphate decarboxylase activity"/>
    <property type="evidence" value="ECO:0007669"/>
    <property type="project" value="UniProtKB-EC"/>
</dbReference>
<evidence type="ECO:0000256" key="4">
    <source>
        <dbReference type="ARBA" id="ARBA00022793"/>
    </source>
</evidence>
<dbReference type="AlphaFoldDB" id="A0A381YSZ5"/>
<dbReference type="UniPathway" id="UPA00070">
    <property type="reaction ID" value="UER00120"/>
</dbReference>
<dbReference type="SUPFAM" id="SSF51366">
    <property type="entry name" value="Ribulose-phoshate binding barrel"/>
    <property type="match status" value="1"/>
</dbReference>
<organism evidence="9">
    <name type="scientific">marine metagenome</name>
    <dbReference type="NCBI Taxonomy" id="408172"/>
    <lineage>
        <taxon>unclassified sequences</taxon>
        <taxon>metagenomes</taxon>
        <taxon>ecological metagenomes</taxon>
    </lineage>
</organism>
<accession>A0A381YSZ5</accession>
<dbReference type="InterPro" id="IPR011060">
    <property type="entry name" value="RibuloseP-bd_barrel"/>
</dbReference>
<dbReference type="CDD" id="cd04725">
    <property type="entry name" value="OMP_decarboxylase_like"/>
    <property type="match status" value="1"/>
</dbReference>
<evidence type="ECO:0000256" key="7">
    <source>
        <dbReference type="ARBA" id="ARBA00033428"/>
    </source>
</evidence>
<dbReference type="GO" id="GO:0006207">
    <property type="term" value="P:'de novo' pyrimidine nucleobase biosynthetic process"/>
    <property type="evidence" value="ECO:0007669"/>
    <property type="project" value="InterPro"/>
</dbReference>
<protein>
    <recommendedName>
        <fullName evidence="3">Orotidine 5'-phosphate decarboxylase</fullName>
        <ecNumber evidence="2">4.1.1.23</ecNumber>
    </recommendedName>
    <alternativeName>
        <fullName evidence="7">OMP decarboxylase</fullName>
    </alternativeName>
</protein>
<dbReference type="EMBL" id="UINC01018989">
    <property type="protein sequence ID" value="SVA80148.1"/>
    <property type="molecule type" value="Genomic_DNA"/>
</dbReference>
<proteinExistence type="predicted"/>
<evidence type="ECO:0000256" key="1">
    <source>
        <dbReference type="ARBA" id="ARBA00004861"/>
    </source>
</evidence>
<evidence type="ECO:0000256" key="3">
    <source>
        <dbReference type="ARBA" id="ARBA00021923"/>
    </source>
</evidence>
<sequence>IIVALDYTNPLKALEMAAKLRDHVDGFKINHALWSQSVYIKDYTDKELFIDCKLWDTPNTIKTVVEKIIAKGASMTTISTLNSPEVFETLKQYNNDIRLLGVTSLTSWTQQEEYDIHHKSPYHIWETHITKIKDNFAGIICPVPDLPIIDKIDPDYDLIRVCPGIKYETKLKGQSRTGTPKEAQELGADYVVIGRSITQASDPVERVKEIYDSLHS</sequence>
<dbReference type="GO" id="GO:0005829">
    <property type="term" value="C:cytosol"/>
    <property type="evidence" value="ECO:0007669"/>
    <property type="project" value="TreeGrafter"/>
</dbReference>
<dbReference type="PANTHER" id="PTHR32119">
    <property type="entry name" value="OROTIDINE 5'-PHOSPHATE DECARBOXYLASE"/>
    <property type="match status" value="1"/>
</dbReference>
<evidence type="ECO:0000256" key="6">
    <source>
        <dbReference type="ARBA" id="ARBA00023239"/>
    </source>
</evidence>
<evidence type="ECO:0000256" key="5">
    <source>
        <dbReference type="ARBA" id="ARBA00022975"/>
    </source>
</evidence>
<dbReference type="NCBIfam" id="TIGR01740">
    <property type="entry name" value="pyrF"/>
    <property type="match status" value="1"/>
</dbReference>
<keyword evidence="6" id="KW-0456">Lyase</keyword>
<dbReference type="InterPro" id="IPR013785">
    <property type="entry name" value="Aldolase_TIM"/>
</dbReference>
<keyword evidence="4" id="KW-0210">Decarboxylase</keyword>